<dbReference type="SUPFAM" id="SSF81383">
    <property type="entry name" value="F-box domain"/>
    <property type="match status" value="1"/>
</dbReference>
<evidence type="ECO:0000313" key="3">
    <source>
        <dbReference type="Proteomes" id="UP000247810"/>
    </source>
</evidence>
<feature type="domain" description="F-box" evidence="1">
    <location>
        <begin position="4"/>
        <end position="35"/>
    </location>
</feature>
<accession>A0A319D2E1</accession>
<dbReference type="AlphaFoldDB" id="A0A319D2E1"/>
<reference evidence="2 3" key="1">
    <citation type="submission" date="2018-02" db="EMBL/GenBank/DDBJ databases">
        <title>The genomes of Aspergillus section Nigri reveals drivers in fungal speciation.</title>
        <authorList>
            <consortium name="DOE Joint Genome Institute"/>
            <person name="Vesth T.C."/>
            <person name="Nybo J."/>
            <person name="Theobald S."/>
            <person name="Brandl J."/>
            <person name="Frisvad J.C."/>
            <person name="Nielsen K.F."/>
            <person name="Lyhne E.K."/>
            <person name="Kogle M.E."/>
            <person name="Kuo A."/>
            <person name="Riley R."/>
            <person name="Clum A."/>
            <person name="Nolan M."/>
            <person name="Lipzen A."/>
            <person name="Salamov A."/>
            <person name="Henrissat B."/>
            <person name="Wiebenga A."/>
            <person name="De vries R.P."/>
            <person name="Grigoriev I.V."/>
            <person name="Mortensen U.H."/>
            <person name="Andersen M.R."/>
            <person name="Baker S.E."/>
        </authorList>
    </citation>
    <scope>NUCLEOTIDE SEQUENCE [LARGE SCALE GENOMIC DNA]</scope>
    <source>
        <strain evidence="2 3">CBS 707.79</strain>
    </source>
</reference>
<gene>
    <name evidence="2" type="ORF">BO71DRAFT_411829</name>
</gene>
<evidence type="ECO:0000313" key="2">
    <source>
        <dbReference type="EMBL" id="PYH91414.1"/>
    </source>
</evidence>
<dbReference type="EMBL" id="KZ825946">
    <property type="protein sequence ID" value="PYH91414.1"/>
    <property type="molecule type" value="Genomic_DNA"/>
</dbReference>
<evidence type="ECO:0000259" key="1">
    <source>
        <dbReference type="PROSITE" id="PS50181"/>
    </source>
</evidence>
<protein>
    <recommendedName>
        <fullName evidence="1">F-box domain-containing protein</fullName>
    </recommendedName>
</protein>
<organism evidence="2 3">
    <name type="scientific">Aspergillus ellipticus CBS 707.79</name>
    <dbReference type="NCBI Taxonomy" id="1448320"/>
    <lineage>
        <taxon>Eukaryota</taxon>
        <taxon>Fungi</taxon>
        <taxon>Dikarya</taxon>
        <taxon>Ascomycota</taxon>
        <taxon>Pezizomycotina</taxon>
        <taxon>Eurotiomycetes</taxon>
        <taxon>Eurotiomycetidae</taxon>
        <taxon>Eurotiales</taxon>
        <taxon>Aspergillaceae</taxon>
        <taxon>Aspergillus</taxon>
        <taxon>Aspergillus subgen. Circumdati</taxon>
    </lineage>
</organism>
<proteinExistence type="predicted"/>
<dbReference type="VEuPathDB" id="FungiDB:BO71DRAFT_411829"/>
<dbReference type="PROSITE" id="PS50181">
    <property type="entry name" value="FBOX"/>
    <property type="match status" value="1"/>
</dbReference>
<keyword evidence="3" id="KW-1185">Reference proteome</keyword>
<dbReference type="Proteomes" id="UP000247810">
    <property type="component" value="Unassembled WGS sequence"/>
</dbReference>
<name>A0A319D2E1_9EURO</name>
<dbReference type="InterPro" id="IPR036047">
    <property type="entry name" value="F-box-like_dom_sf"/>
</dbReference>
<sequence length="365" mass="42602">MSFNRTLNTLPAEIVPIITRHLDAVDMASLSRTCRWLYMSCVFPLMIEEQSAHAMPYTIEGFDKFHELAQEDKKRRDRVYKLRLQIERLKPTFDFGNPEDDDYEDLFAFPQICQFSDDLEASFTNCTEFEVQFNEHVFDIDYSNPRILFVLLSVLCDAQIKPTVLDLYRFKQKYQGGMYRRMIPAPDPNHSFPDGMEKMWDKLTILKVEEPDEPVAQTYLSVVLEEIMTNAPQLEFFQYNGRFSVPASPWEPSIRLFAKFALYMHEEMLLKNLILTNMRIRYADLKEFLNRGGSKLEAVIVKGVLLDGGKWHGMFEHMRTTSPNLKALEAVCWAGFRYFSIDLIRVKADDDIYEEAIEAARKVDA</sequence>
<dbReference type="InterPro" id="IPR001810">
    <property type="entry name" value="F-box_dom"/>
</dbReference>